<gene>
    <name evidence="1" type="ORF">PYX00_006710</name>
</gene>
<organism evidence="1">
    <name type="scientific">Menopon gallinae</name>
    <name type="common">poultry shaft louse</name>
    <dbReference type="NCBI Taxonomy" id="328185"/>
    <lineage>
        <taxon>Eukaryota</taxon>
        <taxon>Metazoa</taxon>
        <taxon>Ecdysozoa</taxon>
        <taxon>Arthropoda</taxon>
        <taxon>Hexapoda</taxon>
        <taxon>Insecta</taxon>
        <taxon>Pterygota</taxon>
        <taxon>Neoptera</taxon>
        <taxon>Paraneoptera</taxon>
        <taxon>Psocodea</taxon>
        <taxon>Troctomorpha</taxon>
        <taxon>Phthiraptera</taxon>
        <taxon>Amblycera</taxon>
        <taxon>Menoponidae</taxon>
        <taxon>Menopon</taxon>
    </lineage>
</organism>
<name>A0AAW2HW12_9NEOP</name>
<dbReference type="AlphaFoldDB" id="A0AAW2HW12"/>
<reference evidence="1" key="1">
    <citation type="journal article" date="2024" name="Gigascience">
        <title>Chromosome-level genome of the poultry shaft louse Menopon gallinae provides insight into the host-switching and adaptive evolution of parasitic lice.</title>
        <authorList>
            <person name="Xu Y."/>
            <person name="Ma L."/>
            <person name="Liu S."/>
            <person name="Liang Y."/>
            <person name="Liu Q."/>
            <person name="He Z."/>
            <person name="Tian L."/>
            <person name="Duan Y."/>
            <person name="Cai W."/>
            <person name="Li H."/>
            <person name="Song F."/>
        </authorList>
    </citation>
    <scope>NUCLEOTIDE SEQUENCE</scope>
    <source>
        <strain evidence="1">Cailab_2023a</strain>
    </source>
</reference>
<evidence type="ECO:0000313" key="1">
    <source>
        <dbReference type="EMBL" id="KAL0274235.1"/>
    </source>
</evidence>
<sequence>MDLTAAATFDSTGKPEIFLQISLADLPSGALSLVDYGRCISTEGTTAAGQQGVLTKSIFLKNKCTMYHEIINIIK</sequence>
<comment type="caution">
    <text evidence="1">The sequence shown here is derived from an EMBL/GenBank/DDBJ whole genome shotgun (WGS) entry which is preliminary data.</text>
</comment>
<dbReference type="EMBL" id="JARGDH010000003">
    <property type="protein sequence ID" value="KAL0274235.1"/>
    <property type="molecule type" value="Genomic_DNA"/>
</dbReference>
<protein>
    <submittedName>
        <fullName evidence="1">Uncharacterized protein</fullName>
    </submittedName>
</protein>
<accession>A0AAW2HW12</accession>
<proteinExistence type="predicted"/>